<feature type="compositionally biased region" description="Low complexity" evidence="1">
    <location>
        <begin position="162"/>
        <end position="171"/>
    </location>
</feature>
<evidence type="ECO:0000313" key="4">
    <source>
        <dbReference type="Proteomes" id="UP001228113"/>
    </source>
</evidence>
<name>A0AA48GWA6_9BACT</name>
<dbReference type="KEGG" id="msea:METESE_24170"/>
<protein>
    <recommendedName>
        <fullName evidence="5">Double zinc ribbon</fullName>
    </recommendedName>
</protein>
<organism evidence="3 4">
    <name type="scientific">Mesoterricola sediminis</name>
    <dbReference type="NCBI Taxonomy" id="2927980"/>
    <lineage>
        <taxon>Bacteria</taxon>
        <taxon>Pseudomonadati</taxon>
        <taxon>Acidobacteriota</taxon>
        <taxon>Holophagae</taxon>
        <taxon>Holophagales</taxon>
        <taxon>Holophagaceae</taxon>
        <taxon>Mesoterricola</taxon>
    </lineage>
</organism>
<dbReference type="RefSeq" id="WP_243331972.1">
    <property type="nucleotide sequence ID" value="NZ_AP027081.1"/>
</dbReference>
<keyword evidence="2" id="KW-0472">Membrane</keyword>
<dbReference type="AlphaFoldDB" id="A0AA48GWA6"/>
<feature type="region of interest" description="Disordered" evidence="1">
    <location>
        <begin position="151"/>
        <end position="172"/>
    </location>
</feature>
<feature type="transmembrane region" description="Helical" evidence="2">
    <location>
        <begin position="66"/>
        <end position="85"/>
    </location>
</feature>
<feature type="transmembrane region" description="Helical" evidence="2">
    <location>
        <begin position="97"/>
        <end position="122"/>
    </location>
</feature>
<keyword evidence="2" id="KW-0812">Transmembrane</keyword>
<dbReference type="Proteomes" id="UP001228113">
    <property type="component" value="Chromosome"/>
</dbReference>
<evidence type="ECO:0008006" key="5">
    <source>
        <dbReference type="Google" id="ProtNLM"/>
    </source>
</evidence>
<evidence type="ECO:0000256" key="1">
    <source>
        <dbReference type="SAM" id="MobiDB-lite"/>
    </source>
</evidence>
<reference evidence="3" key="1">
    <citation type="journal article" date="2023" name="Int. J. Syst. Evol. Microbiol.">
        <title>Mesoterricola silvestris gen. nov., sp. nov., Mesoterricola sediminis sp. nov., Geothrix oryzae sp. nov., Geothrix edaphica sp. nov., Geothrix rubra sp. nov., and Geothrix limicola sp. nov., six novel members of Acidobacteriota isolated from soils.</title>
        <authorList>
            <person name="Itoh H."/>
            <person name="Sugisawa Y."/>
            <person name="Mise K."/>
            <person name="Xu Z."/>
            <person name="Kuniyasu M."/>
            <person name="Ushijima N."/>
            <person name="Kawano K."/>
            <person name="Kobayashi E."/>
            <person name="Shiratori Y."/>
            <person name="Masuda Y."/>
            <person name="Senoo K."/>
        </authorList>
    </citation>
    <scope>NUCLEOTIDE SEQUENCE</scope>
    <source>
        <strain evidence="3">W786</strain>
    </source>
</reference>
<evidence type="ECO:0000256" key="2">
    <source>
        <dbReference type="SAM" id="Phobius"/>
    </source>
</evidence>
<proteinExistence type="predicted"/>
<evidence type="ECO:0000313" key="3">
    <source>
        <dbReference type="EMBL" id="BDU77459.1"/>
    </source>
</evidence>
<sequence length="211" mass="21273">MALVDCPSCGQDFLDTCNGCPYCGHGKAGPDPAPASPSASSGQCFCPRCKTTAKPRLIEPDKRNPMATATVISFVLAGVSLLVSYGSGNSSNLGAGLLGMAGGCWLAGLFIPLGIICSVFAVSRSASNAKLKAVLVCPACQNPGIVPADTPLAQHHAKDGEPAGPASGDPGAPAPRPGMKVCPYCAEDIKAAAILCRYCGKELPATEAAPE</sequence>
<accession>A0AA48GWA6</accession>
<keyword evidence="2" id="KW-1133">Transmembrane helix</keyword>
<gene>
    <name evidence="3" type="ORF">METESE_24170</name>
</gene>
<dbReference type="EMBL" id="AP027081">
    <property type="protein sequence ID" value="BDU77459.1"/>
    <property type="molecule type" value="Genomic_DNA"/>
</dbReference>
<keyword evidence="4" id="KW-1185">Reference proteome</keyword>